<keyword evidence="3" id="KW-1185">Reference proteome</keyword>
<dbReference type="RefSeq" id="WP_013047321.1">
    <property type="nucleotide sequence ID" value="NC_014010.1"/>
</dbReference>
<name>D5BQH7_PUNMI</name>
<dbReference type="STRING" id="488538.SAR116_2452"/>
<protein>
    <recommendedName>
        <fullName evidence="1">NIPSNAP domain-containing protein</fullName>
    </recommendedName>
</protein>
<evidence type="ECO:0000313" key="3">
    <source>
        <dbReference type="Proteomes" id="UP000007460"/>
    </source>
</evidence>
<reference evidence="2 3" key="1">
    <citation type="journal article" date="2010" name="J. Bacteriol.">
        <title>Complete genome sequence of "Candidatus Puniceispirillum marinum" IMCC1322, a representative of the SAR116 clade in the Alphaproteobacteria.</title>
        <authorList>
            <person name="Oh H.M."/>
            <person name="Kwon K.K."/>
            <person name="Kang I."/>
            <person name="Kang S.G."/>
            <person name="Lee J.H."/>
            <person name="Kim S.J."/>
            <person name="Cho J.C."/>
        </authorList>
    </citation>
    <scope>NUCLEOTIDE SEQUENCE [LARGE SCALE GENOMIC DNA]</scope>
    <source>
        <strain evidence="2 3">IMCC1322</strain>
    </source>
</reference>
<dbReference type="SUPFAM" id="SSF54909">
    <property type="entry name" value="Dimeric alpha+beta barrel"/>
    <property type="match status" value="1"/>
</dbReference>
<accession>D5BQH7</accession>
<proteinExistence type="predicted"/>
<organism evidence="2 3">
    <name type="scientific">Puniceispirillum marinum (strain IMCC1322)</name>
    <dbReference type="NCBI Taxonomy" id="488538"/>
    <lineage>
        <taxon>Bacteria</taxon>
        <taxon>Pseudomonadati</taxon>
        <taxon>Pseudomonadota</taxon>
        <taxon>Alphaproteobacteria</taxon>
        <taxon>Candidatus Puniceispirillales</taxon>
        <taxon>Candidatus Puniceispirillaceae</taxon>
        <taxon>Candidatus Puniceispirillum</taxon>
    </lineage>
</organism>
<evidence type="ECO:0000313" key="2">
    <source>
        <dbReference type="EMBL" id="ADE40695.1"/>
    </source>
</evidence>
<dbReference type="Proteomes" id="UP000007460">
    <property type="component" value="Chromosome"/>
</dbReference>
<evidence type="ECO:0000259" key="1">
    <source>
        <dbReference type="Pfam" id="PF07978"/>
    </source>
</evidence>
<sequence>MAAAHLRIYTINKGQMDDWLDLFHNKLVPVLHEAGFKVPSSWVNELGTQFIWIRSCDKLEDIPKLEEKFYGSDWWQANVDFVRSHVAHREIVVMTSTGN</sequence>
<gene>
    <name evidence="2" type="ordered locus">SAR116_2452</name>
</gene>
<dbReference type="HOGENOM" id="CLU_178312_0_0_5"/>
<dbReference type="InterPro" id="IPR012577">
    <property type="entry name" value="NIPSNAP"/>
</dbReference>
<dbReference type="Pfam" id="PF07978">
    <property type="entry name" value="NIPSNAP"/>
    <property type="match status" value="1"/>
</dbReference>
<dbReference type="Gene3D" id="3.30.70.100">
    <property type="match status" value="1"/>
</dbReference>
<dbReference type="KEGG" id="apb:SAR116_2452"/>
<feature type="domain" description="NIPSNAP" evidence="1">
    <location>
        <begin position="6"/>
        <end position="91"/>
    </location>
</feature>
<dbReference type="AlphaFoldDB" id="D5BQH7"/>
<dbReference type="InterPro" id="IPR011008">
    <property type="entry name" value="Dimeric_a/b-barrel"/>
</dbReference>
<dbReference type="EMBL" id="CP001751">
    <property type="protein sequence ID" value="ADE40695.1"/>
    <property type="molecule type" value="Genomic_DNA"/>
</dbReference>